<dbReference type="CDD" id="cd07730">
    <property type="entry name" value="metallo-hydrolase-like_MBL-fold"/>
    <property type="match status" value="1"/>
</dbReference>
<feature type="domain" description="Metallo-beta-lactamase" evidence="9">
    <location>
        <begin position="32"/>
        <end position="268"/>
    </location>
</feature>
<dbReference type="STRING" id="54914.AV540_20070"/>
<dbReference type="AlphaFoldDB" id="A0A4Y3PHW8"/>
<comment type="function">
    <text evidence="7">Counteracts the endogenous Pycsar antiviral defense system. Phosphodiesterase that enables metal-dependent hydrolysis of host cyclic nucleotide Pycsar defense signals such as cCMP and cUMP.</text>
</comment>
<dbReference type="SMART" id="SM00849">
    <property type="entry name" value="Lactamase_B"/>
    <property type="match status" value="1"/>
</dbReference>
<dbReference type="GO" id="GO:0016787">
    <property type="term" value="F:hydrolase activity"/>
    <property type="evidence" value="ECO:0007669"/>
    <property type="project" value="UniProtKB-KW"/>
</dbReference>
<comment type="caution">
    <text evidence="10">The sequence shown here is derived from an EMBL/GenBank/DDBJ whole genome shotgun (WGS) entry which is preliminary data.</text>
</comment>
<dbReference type="PANTHER" id="PTHR42978:SF2">
    <property type="entry name" value="102 KBASES UNSTABLE REGION: FROM 1 TO 119443"/>
    <property type="match status" value="1"/>
</dbReference>
<name>A0A4Y3PHW8_BREPA</name>
<evidence type="ECO:0000313" key="10">
    <source>
        <dbReference type="EMBL" id="GEB34090.1"/>
    </source>
</evidence>
<keyword evidence="5" id="KW-0862">Zinc</keyword>
<keyword evidence="3" id="KW-0479">Metal-binding</keyword>
<comment type="cofactor">
    <cofactor evidence="1">
        <name>Zn(2+)</name>
        <dbReference type="ChEBI" id="CHEBI:29105"/>
    </cofactor>
</comment>
<dbReference type="SUPFAM" id="SSF56281">
    <property type="entry name" value="Metallo-hydrolase/oxidoreductase"/>
    <property type="match status" value="1"/>
</dbReference>
<keyword evidence="11" id="KW-1185">Reference proteome</keyword>
<evidence type="ECO:0000256" key="6">
    <source>
        <dbReference type="ARBA" id="ARBA00034221"/>
    </source>
</evidence>
<evidence type="ECO:0000256" key="5">
    <source>
        <dbReference type="ARBA" id="ARBA00022833"/>
    </source>
</evidence>
<gene>
    <name evidence="10" type="ORF">BPA01_36700</name>
</gene>
<comment type="catalytic activity">
    <reaction evidence="6">
        <text>3',5'-cyclic CMP + H2O = CMP + H(+)</text>
        <dbReference type="Rhea" id="RHEA:72675"/>
        <dbReference type="ChEBI" id="CHEBI:15377"/>
        <dbReference type="ChEBI" id="CHEBI:15378"/>
        <dbReference type="ChEBI" id="CHEBI:58003"/>
        <dbReference type="ChEBI" id="CHEBI:60377"/>
    </reaction>
    <physiologicalReaction direction="left-to-right" evidence="6">
        <dbReference type="Rhea" id="RHEA:72676"/>
    </physiologicalReaction>
</comment>
<evidence type="ECO:0000256" key="7">
    <source>
        <dbReference type="ARBA" id="ARBA00034301"/>
    </source>
</evidence>
<reference evidence="10 11" key="1">
    <citation type="submission" date="2019-06" db="EMBL/GenBank/DDBJ databases">
        <title>Whole genome shotgun sequence of Brevibacillus parabrevis NBRC 12334.</title>
        <authorList>
            <person name="Hosoyama A."/>
            <person name="Uohara A."/>
            <person name="Ohji S."/>
            <person name="Ichikawa N."/>
        </authorList>
    </citation>
    <scope>NUCLEOTIDE SEQUENCE [LARGE SCALE GENOMIC DNA]</scope>
    <source>
        <strain evidence="10 11">NBRC 12334</strain>
    </source>
</reference>
<dbReference type="GO" id="GO:0046872">
    <property type="term" value="F:metal ion binding"/>
    <property type="evidence" value="ECO:0007669"/>
    <property type="project" value="UniProtKB-KW"/>
</dbReference>
<evidence type="ECO:0000256" key="4">
    <source>
        <dbReference type="ARBA" id="ARBA00022801"/>
    </source>
</evidence>
<organism evidence="10 11">
    <name type="scientific">Brevibacillus parabrevis</name>
    <dbReference type="NCBI Taxonomy" id="54914"/>
    <lineage>
        <taxon>Bacteria</taxon>
        <taxon>Bacillati</taxon>
        <taxon>Bacillota</taxon>
        <taxon>Bacilli</taxon>
        <taxon>Bacillales</taxon>
        <taxon>Paenibacillaceae</taxon>
        <taxon>Brevibacillus</taxon>
    </lineage>
</organism>
<accession>A0A4Y3PHW8</accession>
<dbReference type="Gene3D" id="3.60.15.10">
    <property type="entry name" value="Ribonuclease Z/Hydroxyacylglutathione hydrolase-like"/>
    <property type="match status" value="1"/>
</dbReference>
<comment type="catalytic activity">
    <reaction evidence="8">
        <text>3',5'-cyclic UMP + H2O = UMP + H(+)</text>
        <dbReference type="Rhea" id="RHEA:70575"/>
        <dbReference type="ChEBI" id="CHEBI:15377"/>
        <dbReference type="ChEBI" id="CHEBI:15378"/>
        <dbReference type="ChEBI" id="CHEBI:57865"/>
        <dbReference type="ChEBI" id="CHEBI:184387"/>
    </reaction>
    <physiologicalReaction direction="left-to-right" evidence="8">
        <dbReference type="Rhea" id="RHEA:70576"/>
    </physiologicalReaction>
</comment>
<evidence type="ECO:0000256" key="8">
    <source>
        <dbReference type="ARBA" id="ARBA00048505"/>
    </source>
</evidence>
<dbReference type="InterPro" id="IPR001279">
    <property type="entry name" value="Metallo-B-lactamas"/>
</dbReference>
<dbReference type="Proteomes" id="UP000316882">
    <property type="component" value="Unassembled WGS sequence"/>
</dbReference>
<dbReference type="Pfam" id="PF00753">
    <property type="entry name" value="Lactamase_B"/>
    <property type="match status" value="1"/>
</dbReference>
<protein>
    <submittedName>
        <fullName evidence="10">MBL fold metallo-hydrolase</fullName>
    </submittedName>
</protein>
<evidence type="ECO:0000256" key="2">
    <source>
        <dbReference type="ARBA" id="ARBA00007749"/>
    </source>
</evidence>
<proteinExistence type="inferred from homology"/>
<sequence>MDVKLTWLDTGYCRQLELFSRKGGRVKMIRFHALAGLIEHPQHGIWLFDTGYSPRFFQATQSFPYSLYASLTPVVTAPEQSVLAQLNQRGIAADEVKGILLSHFHADHIGGLRDFPKARLYCYESAYLHIKDKTGLAAVREAYLPDLMPADFAERVTFVDRLAPVELPARYAPYAKGYDLFGDQSAWVVDLPGHAQGQFGVFVRDRDHGELFLCADAAWSSEAYRRFLLPHPLARLIMSDRKAYRDELHKLHVLSRNRADDLRIMPTHCSEVWETTKEGGDFSWRS</sequence>
<evidence type="ECO:0000256" key="3">
    <source>
        <dbReference type="ARBA" id="ARBA00022723"/>
    </source>
</evidence>
<evidence type="ECO:0000313" key="11">
    <source>
        <dbReference type="Proteomes" id="UP000316882"/>
    </source>
</evidence>
<dbReference type="RefSeq" id="WP_122964626.1">
    <property type="nucleotide sequence ID" value="NZ_BJMH01000019.1"/>
</dbReference>
<dbReference type="InterPro" id="IPR051013">
    <property type="entry name" value="MBL_superfamily_lactonases"/>
</dbReference>
<evidence type="ECO:0000256" key="1">
    <source>
        <dbReference type="ARBA" id="ARBA00001947"/>
    </source>
</evidence>
<comment type="similarity">
    <text evidence="2">Belongs to the metallo-beta-lactamase superfamily.</text>
</comment>
<evidence type="ECO:0000259" key="9">
    <source>
        <dbReference type="SMART" id="SM00849"/>
    </source>
</evidence>
<dbReference type="EMBL" id="BJMH01000019">
    <property type="protein sequence ID" value="GEB34090.1"/>
    <property type="molecule type" value="Genomic_DNA"/>
</dbReference>
<dbReference type="InterPro" id="IPR036866">
    <property type="entry name" value="RibonucZ/Hydroxyglut_hydro"/>
</dbReference>
<dbReference type="PANTHER" id="PTHR42978">
    <property type="entry name" value="QUORUM-QUENCHING LACTONASE YTNP-RELATED-RELATED"/>
    <property type="match status" value="1"/>
</dbReference>
<keyword evidence="4 10" id="KW-0378">Hydrolase</keyword>